<accession>A0A5D2HQ68</accession>
<organism evidence="2 3">
    <name type="scientific">Gossypium darwinii</name>
    <name type="common">Darwin's cotton</name>
    <name type="synonym">Gossypium barbadense var. darwinii</name>
    <dbReference type="NCBI Taxonomy" id="34276"/>
    <lineage>
        <taxon>Eukaryota</taxon>
        <taxon>Viridiplantae</taxon>
        <taxon>Streptophyta</taxon>
        <taxon>Embryophyta</taxon>
        <taxon>Tracheophyta</taxon>
        <taxon>Spermatophyta</taxon>
        <taxon>Magnoliopsida</taxon>
        <taxon>eudicotyledons</taxon>
        <taxon>Gunneridae</taxon>
        <taxon>Pentapetalae</taxon>
        <taxon>rosids</taxon>
        <taxon>malvids</taxon>
        <taxon>Malvales</taxon>
        <taxon>Malvaceae</taxon>
        <taxon>Malvoideae</taxon>
        <taxon>Gossypium</taxon>
    </lineage>
</organism>
<keyword evidence="1" id="KW-1133">Transmembrane helix</keyword>
<name>A0A5D2HQ68_GOSDA</name>
<dbReference type="AlphaFoldDB" id="A0A5D2HQ68"/>
<feature type="transmembrane region" description="Helical" evidence="1">
    <location>
        <begin position="75"/>
        <end position="92"/>
    </location>
</feature>
<evidence type="ECO:0000313" key="2">
    <source>
        <dbReference type="EMBL" id="TYH32248.1"/>
    </source>
</evidence>
<keyword evidence="1" id="KW-0812">Transmembrane</keyword>
<feature type="transmembrane region" description="Helical" evidence="1">
    <location>
        <begin position="21"/>
        <end position="42"/>
    </location>
</feature>
<keyword evidence="3" id="KW-1185">Reference proteome</keyword>
<feature type="non-terminal residue" evidence="2">
    <location>
        <position position="93"/>
    </location>
</feature>
<evidence type="ECO:0000313" key="3">
    <source>
        <dbReference type="Proteomes" id="UP000323506"/>
    </source>
</evidence>
<proteinExistence type="predicted"/>
<evidence type="ECO:0008006" key="4">
    <source>
        <dbReference type="Google" id="ProtNLM"/>
    </source>
</evidence>
<dbReference type="Proteomes" id="UP000323506">
    <property type="component" value="Chromosome A01"/>
</dbReference>
<keyword evidence="1" id="KW-0472">Membrane</keyword>
<evidence type="ECO:0000256" key="1">
    <source>
        <dbReference type="SAM" id="Phobius"/>
    </source>
</evidence>
<sequence>MGKKERNRTAIYKRDPPKKNPFFFFLFGFYSHLHCFFLTLSATCVSAPSCRVVDGGGMGVDRDDGTEAAASGGRWLPVLGFFLFIVFHYWFGL</sequence>
<reference evidence="2 3" key="1">
    <citation type="submission" date="2019-06" db="EMBL/GenBank/DDBJ databases">
        <title>WGS assembly of Gossypium darwinii.</title>
        <authorList>
            <person name="Chen Z.J."/>
            <person name="Sreedasyam A."/>
            <person name="Ando A."/>
            <person name="Song Q."/>
            <person name="De L."/>
            <person name="Hulse-Kemp A."/>
            <person name="Ding M."/>
            <person name="Ye W."/>
            <person name="Kirkbride R."/>
            <person name="Jenkins J."/>
            <person name="Plott C."/>
            <person name="Lovell J."/>
            <person name="Lin Y.-M."/>
            <person name="Vaughn R."/>
            <person name="Liu B."/>
            <person name="Li W."/>
            <person name="Simpson S."/>
            <person name="Scheffler B."/>
            <person name="Saski C."/>
            <person name="Grover C."/>
            <person name="Hu G."/>
            <person name="Conover J."/>
            <person name="Carlson J."/>
            <person name="Shu S."/>
            <person name="Boston L."/>
            <person name="Williams M."/>
            <person name="Peterson D."/>
            <person name="Mcgee K."/>
            <person name="Jones D."/>
            <person name="Wendel J."/>
            <person name="Stelly D."/>
            <person name="Grimwood J."/>
            <person name="Schmutz J."/>
        </authorList>
    </citation>
    <scope>NUCLEOTIDE SEQUENCE [LARGE SCALE GENOMIC DNA]</scope>
    <source>
        <strain evidence="2">1808015.09</strain>
    </source>
</reference>
<protein>
    <recommendedName>
        <fullName evidence="4">Transmembrane protein</fullName>
    </recommendedName>
</protein>
<gene>
    <name evidence="2" type="ORF">ES288_A01G237500v1</name>
</gene>
<dbReference type="EMBL" id="CM017688">
    <property type="protein sequence ID" value="TYH32248.1"/>
    <property type="molecule type" value="Genomic_DNA"/>
</dbReference>